<organism evidence="2 3">
    <name type="scientific">Saponaria officinalis</name>
    <name type="common">Common soapwort</name>
    <name type="synonym">Lychnis saponaria</name>
    <dbReference type="NCBI Taxonomy" id="3572"/>
    <lineage>
        <taxon>Eukaryota</taxon>
        <taxon>Viridiplantae</taxon>
        <taxon>Streptophyta</taxon>
        <taxon>Embryophyta</taxon>
        <taxon>Tracheophyta</taxon>
        <taxon>Spermatophyta</taxon>
        <taxon>Magnoliopsida</taxon>
        <taxon>eudicotyledons</taxon>
        <taxon>Gunneridae</taxon>
        <taxon>Pentapetalae</taxon>
        <taxon>Caryophyllales</taxon>
        <taxon>Caryophyllaceae</taxon>
        <taxon>Caryophylleae</taxon>
        <taxon>Saponaria</taxon>
    </lineage>
</organism>
<keyword evidence="1" id="KW-1133">Transmembrane helix</keyword>
<keyword evidence="3" id="KW-1185">Reference proteome</keyword>
<dbReference type="AlphaFoldDB" id="A0AAW1GRC8"/>
<dbReference type="Proteomes" id="UP001443914">
    <property type="component" value="Unassembled WGS sequence"/>
</dbReference>
<gene>
    <name evidence="2" type="ORF">RND81_14G074600</name>
</gene>
<keyword evidence="1" id="KW-0812">Transmembrane</keyword>
<proteinExistence type="predicted"/>
<reference evidence="2" key="1">
    <citation type="submission" date="2024-03" db="EMBL/GenBank/DDBJ databases">
        <title>WGS assembly of Saponaria officinalis var. Norfolk2.</title>
        <authorList>
            <person name="Jenkins J."/>
            <person name="Shu S."/>
            <person name="Grimwood J."/>
            <person name="Barry K."/>
            <person name="Goodstein D."/>
            <person name="Schmutz J."/>
            <person name="Leebens-Mack J."/>
            <person name="Osbourn A."/>
        </authorList>
    </citation>
    <scope>NUCLEOTIDE SEQUENCE [LARGE SCALE GENOMIC DNA]</scope>
    <source>
        <strain evidence="2">JIC</strain>
    </source>
</reference>
<feature type="transmembrane region" description="Helical" evidence="1">
    <location>
        <begin position="49"/>
        <end position="76"/>
    </location>
</feature>
<feature type="transmembrane region" description="Helical" evidence="1">
    <location>
        <begin position="115"/>
        <end position="136"/>
    </location>
</feature>
<protein>
    <recommendedName>
        <fullName evidence="4">Transmembrane protein</fullName>
    </recommendedName>
</protein>
<sequence length="146" mass="16699">MVFGQSITGLNEGMTTCCWSFGGHLGWVFAFLIRALMSDSHLKLGFHRLMFTLFITSSSLLSSSGGVVLFFFSFFFSDLRKVCGVVVRVGGGHRKGGEFCVRACEWLWDCYVPPIYFAFFFTFSFSFFFYWWWLVGGGGDKGAWWR</sequence>
<evidence type="ECO:0000256" key="1">
    <source>
        <dbReference type="SAM" id="Phobius"/>
    </source>
</evidence>
<evidence type="ECO:0000313" key="2">
    <source>
        <dbReference type="EMBL" id="KAK9664876.1"/>
    </source>
</evidence>
<feature type="transmembrane region" description="Helical" evidence="1">
    <location>
        <begin position="19"/>
        <end position="37"/>
    </location>
</feature>
<comment type="caution">
    <text evidence="2">The sequence shown here is derived from an EMBL/GenBank/DDBJ whole genome shotgun (WGS) entry which is preliminary data.</text>
</comment>
<name>A0AAW1GRC8_SAPOF</name>
<keyword evidence="1" id="KW-0472">Membrane</keyword>
<evidence type="ECO:0000313" key="3">
    <source>
        <dbReference type="Proteomes" id="UP001443914"/>
    </source>
</evidence>
<evidence type="ECO:0008006" key="4">
    <source>
        <dbReference type="Google" id="ProtNLM"/>
    </source>
</evidence>
<accession>A0AAW1GRC8</accession>
<dbReference type="EMBL" id="JBDFQZ010000014">
    <property type="protein sequence ID" value="KAK9664876.1"/>
    <property type="molecule type" value="Genomic_DNA"/>
</dbReference>